<dbReference type="STRING" id="1121284.SAMN05660493_02810"/>
<keyword evidence="3" id="KW-1185">Reference proteome</keyword>
<name>A0A1U7PZ85_9FLAO</name>
<reference evidence="3" key="1">
    <citation type="submission" date="2016-10" db="EMBL/GenBank/DDBJ databases">
        <authorList>
            <person name="Varghese N."/>
            <person name="Submissions S."/>
        </authorList>
    </citation>
    <scope>NUCLEOTIDE SEQUENCE [LARGE SCALE GENOMIC DNA]</scope>
    <source>
        <strain evidence="3">DSM 19482</strain>
    </source>
</reference>
<dbReference type="OrthoDB" id="1448612at2"/>
<evidence type="ECO:0000256" key="1">
    <source>
        <dbReference type="SAM" id="Phobius"/>
    </source>
</evidence>
<dbReference type="Proteomes" id="UP000187261">
    <property type="component" value="Unassembled WGS sequence"/>
</dbReference>
<organism evidence="2 3">
    <name type="scientific">Epilithonimonas bovis DSM 19482</name>
    <dbReference type="NCBI Taxonomy" id="1121284"/>
    <lineage>
        <taxon>Bacteria</taxon>
        <taxon>Pseudomonadati</taxon>
        <taxon>Bacteroidota</taxon>
        <taxon>Flavobacteriia</taxon>
        <taxon>Flavobacteriales</taxon>
        <taxon>Weeksellaceae</taxon>
        <taxon>Chryseobacterium group</taxon>
        <taxon>Epilithonimonas</taxon>
    </lineage>
</organism>
<keyword evidence="1" id="KW-1133">Transmembrane helix</keyword>
<dbReference type="EMBL" id="FTPU01000040">
    <property type="protein sequence ID" value="SIT98077.1"/>
    <property type="molecule type" value="Genomic_DNA"/>
</dbReference>
<gene>
    <name evidence="2" type="ORF">SAMN05660493_02810</name>
</gene>
<feature type="transmembrane region" description="Helical" evidence="1">
    <location>
        <begin position="37"/>
        <end position="54"/>
    </location>
</feature>
<keyword evidence="1" id="KW-0472">Membrane</keyword>
<accession>A0A1U7PZ85</accession>
<dbReference type="AlphaFoldDB" id="A0A1U7PZ85"/>
<protein>
    <submittedName>
        <fullName evidence="2">Uncharacterized protein</fullName>
    </submittedName>
</protein>
<keyword evidence="1" id="KW-0812">Transmembrane</keyword>
<proteinExistence type="predicted"/>
<evidence type="ECO:0000313" key="3">
    <source>
        <dbReference type="Proteomes" id="UP000187261"/>
    </source>
</evidence>
<feature type="transmembrane region" description="Helical" evidence="1">
    <location>
        <begin position="7"/>
        <end position="25"/>
    </location>
</feature>
<sequence length="64" mass="7396">MKTFYKIFLILFIVVIGINIYAIDWHSSLFEEENSKFVFSGAAGILGIIVVYIMHNWSKLGIRK</sequence>
<evidence type="ECO:0000313" key="2">
    <source>
        <dbReference type="EMBL" id="SIT98077.1"/>
    </source>
</evidence>
<dbReference type="RefSeq" id="WP_076784174.1">
    <property type="nucleotide sequence ID" value="NZ_FTPU01000040.1"/>
</dbReference>